<keyword evidence="2" id="KW-0378">Hydrolase</keyword>
<evidence type="ECO:0000256" key="2">
    <source>
        <dbReference type="RuleBase" id="RU362119"/>
    </source>
</evidence>
<keyword evidence="2" id="KW-0547">Nucleotide-binding</keyword>
<keyword evidence="7" id="KW-1185">Reference proteome</keyword>
<dbReference type="Gene3D" id="3.90.780.10">
    <property type="entry name" value="5'-Nucleotidase, C-terminal domain"/>
    <property type="match status" value="1"/>
</dbReference>
<dbReference type="SUPFAM" id="SSF55816">
    <property type="entry name" value="5'-nucleotidase (syn. UDP-sugar hydrolase), C-terminal domain"/>
    <property type="match status" value="1"/>
</dbReference>
<dbReference type="GO" id="GO:0000166">
    <property type="term" value="F:nucleotide binding"/>
    <property type="evidence" value="ECO:0007669"/>
    <property type="project" value="UniProtKB-KW"/>
</dbReference>
<dbReference type="GO" id="GO:0008768">
    <property type="term" value="F:UDP-sugar diphosphatase activity"/>
    <property type="evidence" value="ECO:0007669"/>
    <property type="project" value="TreeGrafter"/>
</dbReference>
<evidence type="ECO:0000259" key="4">
    <source>
        <dbReference type="Pfam" id="PF00149"/>
    </source>
</evidence>
<dbReference type="GO" id="GO:0009166">
    <property type="term" value="P:nucleotide catabolic process"/>
    <property type="evidence" value="ECO:0007669"/>
    <property type="project" value="InterPro"/>
</dbReference>
<evidence type="ECO:0000256" key="1">
    <source>
        <dbReference type="ARBA" id="ARBA00022729"/>
    </source>
</evidence>
<feature type="region of interest" description="Disordered" evidence="3">
    <location>
        <begin position="640"/>
        <end position="664"/>
    </location>
</feature>
<dbReference type="EMBL" id="MBQD01000021">
    <property type="protein sequence ID" value="OCL33980.1"/>
    <property type="molecule type" value="Genomic_DNA"/>
</dbReference>
<organism evidence="6 7">
    <name type="scientific">Tessaracoccus lapidicaptus</name>
    <dbReference type="NCBI Taxonomy" id="1427523"/>
    <lineage>
        <taxon>Bacteria</taxon>
        <taxon>Bacillati</taxon>
        <taxon>Actinomycetota</taxon>
        <taxon>Actinomycetes</taxon>
        <taxon>Propionibacteriales</taxon>
        <taxon>Propionibacteriaceae</taxon>
        <taxon>Tessaracoccus</taxon>
    </lineage>
</organism>
<dbReference type="InterPro" id="IPR006179">
    <property type="entry name" value="5_nucleotidase/apyrase"/>
</dbReference>
<evidence type="ECO:0000313" key="6">
    <source>
        <dbReference type="EMBL" id="OCL33980.1"/>
    </source>
</evidence>
<dbReference type="AlphaFoldDB" id="A0A1C0AMH8"/>
<protein>
    <recommendedName>
        <fullName evidence="8">Bifunctional metallophosphatase/5'-nucleotidase</fullName>
    </recommendedName>
</protein>
<dbReference type="Pfam" id="PF00149">
    <property type="entry name" value="Metallophos"/>
    <property type="match status" value="1"/>
</dbReference>
<dbReference type="InterPro" id="IPR036907">
    <property type="entry name" value="5'-Nucleotdase_C_sf"/>
</dbReference>
<proteinExistence type="inferred from homology"/>
<dbReference type="SUPFAM" id="SSF56300">
    <property type="entry name" value="Metallo-dependent phosphatases"/>
    <property type="match status" value="1"/>
</dbReference>
<keyword evidence="1" id="KW-0732">Signal</keyword>
<dbReference type="Pfam" id="PF02872">
    <property type="entry name" value="5_nucleotid_C"/>
    <property type="match status" value="1"/>
</dbReference>
<name>A0A1C0AMH8_9ACTN</name>
<feature type="domain" description="5'-Nucleotidase C-terminal" evidence="5">
    <location>
        <begin position="343"/>
        <end position="494"/>
    </location>
</feature>
<dbReference type="InterPro" id="IPR004843">
    <property type="entry name" value="Calcineurin-like_PHP"/>
</dbReference>
<dbReference type="GO" id="GO:0030288">
    <property type="term" value="C:outer membrane-bounded periplasmic space"/>
    <property type="evidence" value="ECO:0007669"/>
    <property type="project" value="TreeGrafter"/>
</dbReference>
<accession>A0A1C0AMH8</accession>
<dbReference type="PANTHER" id="PTHR11575">
    <property type="entry name" value="5'-NUCLEOTIDASE-RELATED"/>
    <property type="match status" value="1"/>
</dbReference>
<evidence type="ECO:0000256" key="3">
    <source>
        <dbReference type="SAM" id="MobiDB-lite"/>
    </source>
</evidence>
<sequence>MAGSVALTTFTPASAAPGECVAPTGEITVFGFNDFHGRLSEAAQLFTPVEEARVAVGEDNVLLLSSGDNIGASTFDSMILDDTPTLDVLNAIGLDASAVGNHEFDKGWSDLSGRVVPQSDFPYLGANVYTAGTTTVAAPLQAYELFEKGGVTIAVVGAVTDDVPSLVSPAGITGLSFGDPVEAVNRVTDQLLDGDAANGEADVVLASFHEGAADGDASAADNAAASTAFASIYQDVDARVSAIFNGHTHQEYTWTTDAGVPVVQAGSYGSMLAQLVLSVDDTTGAVCGAPEVSLVEVPEEAGTSARLTEVSEIVAAASEEAGVLGAEVIGEASEAVSTAGDGTAGTRDQESPMSNLVAQMFAETLGEDDPEFIGVQNPGGTRDSFDAGEVTYQEAAMVLPFANSLFTTELTGAQVKTMLEQQWQRNSDGEVPSRAFLQLGLSDNVTYTYDESLPEGERITSIMINGAPIDPAKVYTVGSGSFLISGGDNFHVLADGANTRDTGRADLEAWVAWVAEQGTLSPDYSKRGVSASLPEGALVEGGAALTYTFGQPLAGGVAPQTLDMYLLEGDKVSPVLENSAITAYVGEVVVGTATVTDGVATIQVALPQDADVEEGEQLVRFEVAESGTEILVPVTVELADGAPVDDDDEPTPPVVRPGLPSTGN</sequence>
<feature type="domain" description="Calcineurin-like phosphoesterase" evidence="4">
    <location>
        <begin position="29"/>
        <end position="250"/>
    </location>
</feature>
<dbReference type="Proteomes" id="UP000093501">
    <property type="component" value="Unassembled WGS sequence"/>
</dbReference>
<comment type="caution">
    <text evidence="6">The sequence shown here is derived from an EMBL/GenBank/DDBJ whole genome shotgun (WGS) entry which is preliminary data.</text>
</comment>
<dbReference type="GO" id="GO:0008253">
    <property type="term" value="F:5'-nucleotidase activity"/>
    <property type="evidence" value="ECO:0007669"/>
    <property type="project" value="TreeGrafter"/>
</dbReference>
<reference evidence="7" key="1">
    <citation type="submission" date="2016-07" db="EMBL/GenBank/DDBJ databases">
        <authorList>
            <person name="Florea S."/>
            <person name="Webb J.S."/>
            <person name="Jaromczyk J."/>
            <person name="Schardl C.L."/>
        </authorList>
    </citation>
    <scope>NUCLEOTIDE SEQUENCE [LARGE SCALE GENOMIC DNA]</scope>
    <source>
        <strain evidence="7">IPBSL-7</strain>
    </source>
</reference>
<dbReference type="InterPro" id="IPR029052">
    <property type="entry name" value="Metallo-depent_PP-like"/>
</dbReference>
<evidence type="ECO:0000313" key="7">
    <source>
        <dbReference type="Proteomes" id="UP000093501"/>
    </source>
</evidence>
<dbReference type="PRINTS" id="PR01607">
    <property type="entry name" value="APYRASEFAMLY"/>
</dbReference>
<dbReference type="PANTHER" id="PTHR11575:SF24">
    <property type="entry name" value="5'-NUCLEOTIDASE"/>
    <property type="match status" value="1"/>
</dbReference>
<gene>
    <name evidence="6" type="ORF">BCR15_05015</name>
</gene>
<dbReference type="Gene3D" id="3.60.21.10">
    <property type="match status" value="1"/>
</dbReference>
<dbReference type="InterPro" id="IPR008334">
    <property type="entry name" value="5'-Nucleotdase_C"/>
</dbReference>
<comment type="similarity">
    <text evidence="2">Belongs to the 5'-nucleotidase family.</text>
</comment>
<evidence type="ECO:0000259" key="5">
    <source>
        <dbReference type="Pfam" id="PF02872"/>
    </source>
</evidence>
<evidence type="ECO:0008006" key="8">
    <source>
        <dbReference type="Google" id="ProtNLM"/>
    </source>
</evidence>